<dbReference type="GeneID" id="25732030"/>
<dbReference type="InterPro" id="IPR002125">
    <property type="entry name" value="CMP_dCMP_dom"/>
</dbReference>
<dbReference type="GO" id="GO:0055086">
    <property type="term" value="P:nucleobase-containing small molecule metabolic process"/>
    <property type="evidence" value="ECO:0007669"/>
    <property type="project" value="UniProtKB-ARBA"/>
</dbReference>
<evidence type="ECO:0000256" key="2">
    <source>
        <dbReference type="ARBA" id="ARBA00011738"/>
    </source>
</evidence>
<keyword evidence="5" id="KW-1185">Reference proteome</keyword>
<dbReference type="InterPro" id="IPR016193">
    <property type="entry name" value="Cytidine_deaminase-like"/>
</dbReference>
<dbReference type="PROSITE" id="PS51747">
    <property type="entry name" value="CYT_DCMP_DEAMINASES_2"/>
    <property type="match status" value="1"/>
</dbReference>
<accession>A0A0D2LV47</accession>
<dbReference type="Proteomes" id="UP000054498">
    <property type="component" value="Unassembled WGS sequence"/>
</dbReference>
<dbReference type="GO" id="GO:0072527">
    <property type="term" value="P:pyrimidine-containing compound metabolic process"/>
    <property type="evidence" value="ECO:0007669"/>
    <property type="project" value="UniProtKB-ARBA"/>
</dbReference>
<dbReference type="Pfam" id="PF08211">
    <property type="entry name" value="dCMP_cyt_deam_2"/>
    <property type="match status" value="1"/>
</dbReference>
<dbReference type="PIRSF" id="PIRSF006334">
    <property type="entry name" value="Cdd_plus_pseudo"/>
    <property type="match status" value="1"/>
</dbReference>
<dbReference type="SUPFAM" id="SSF53927">
    <property type="entry name" value="Cytidine deaminase-like"/>
    <property type="match status" value="2"/>
</dbReference>
<evidence type="ECO:0000313" key="5">
    <source>
        <dbReference type="Proteomes" id="UP000054498"/>
    </source>
</evidence>
<feature type="domain" description="CMP/dCMP-type deaminase" evidence="3">
    <location>
        <begin position="103"/>
        <end position="220"/>
    </location>
</feature>
<organism evidence="4 5">
    <name type="scientific">Monoraphidium neglectum</name>
    <dbReference type="NCBI Taxonomy" id="145388"/>
    <lineage>
        <taxon>Eukaryota</taxon>
        <taxon>Viridiplantae</taxon>
        <taxon>Chlorophyta</taxon>
        <taxon>core chlorophytes</taxon>
        <taxon>Chlorophyceae</taxon>
        <taxon>CS clade</taxon>
        <taxon>Sphaeropleales</taxon>
        <taxon>Selenastraceae</taxon>
        <taxon>Monoraphidium</taxon>
    </lineage>
</organism>
<evidence type="ECO:0000256" key="1">
    <source>
        <dbReference type="ARBA" id="ARBA00006576"/>
    </source>
</evidence>
<dbReference type="PANTHER" id="PTHR11644:SF2">
    <property type="entry name" value="CYTIDINE DEAMINASE"/>
    <property type="match status" value="1"/>
</dbReference>
<comment type="subunit">
    <text evidence="2">Homodimer.</text>
</comment>
<dbReference type="EMBL" id="KK104727">
    <property type="protein sequence ID" value="KIY93496.1"/>
    <property type="molecule type" value="Genomic_DNA"/>
</dbReference>
<proteinExistence type="inferred from homology"/>
<dbReference type="GO" id="GO:0004126">
    <property type="term" value="F:cytidine deaminase activity"/>
    <property type="evidence" value="ECO:0007669"/>
    <property type="project" value="UniProtKB-EC"/>
</dbReference>
<dbReference type="OrthoDB" id="414540at2759"/>
<reference evidence="4 5" key="1">
    <citation type="journal article" date="2013" name="BMC Genomics">
        <title>Reconstruction of the lipid metabolism for the microalga Monoraphidium neglectum from its genome sequence reveals characteristics suitable for biofuel production.</title>
        <authorList>
            <person name="Bogen C."/>
            <person name="Al-Dilaimi A."/>
            <person name="Albersmeier A."/>
            <person name="Wichmann J."/>
            <person name="Grundmann M."/>
            <person name="Rupp O."/>
            <person name="Lauersen K.J."/>
            <person name="Blifernez-Klassen O."/>
            <person name="Kalinowski J."/>
            <person name="Goesmann A."/>
            <person name="Mussgnug J.H."/>
            <person name="Kruse O."/>
        </authorList>
    </citation>
    <scope>NUCLEOTIDE SEQUENCE [LARGE SCALE GENOMIC DNA]</scope>
    <source>
        <strain evidence="4 5">SAG 48.87</strain>
    </source>
</reference>
<dbReference type="GO" id="GO:0005829">
    <property type="term" value="C:cytosol"/>
    <property type="evidence" value="ECO:0007669"/>
    <property type="project" value="TreeGrafter"/>
</dbReference>
<dbReference type="GO" id="GO:0008270">
    <property type="term" value="F:zinc ion binding"/>
    <property type="evidence" value="ECO:0007669"/>
    <property type="project" value="InterPro"/>
</dbReference>
<dbReference type="AlphaFoldDB" id="A0A0D2LV47"/>
<sequence length="220" mass="23093">MANLLLHGEPALDTLAISAAPCGHCRQFYSELACADSVRFLFGSHDGAHQEEYRLRDLLPDRFGPIDLLEPGSAPLLLEPQDNALEWGAAANRRLEERGAGDGVFARAAAAALEAARRSYSPYTRCPSGVALIARGGRVFHGGYTENAAHNPGLAPFQAAVAGAIIGGLGPYDEIEEVVVAELGTGLVQQASLAKVVARAATGNALLPVTVLHTEWASSQ</sequence>
<name>A0A0D2LV47_9CHLO</name>
<evidence type="ECO:0000313" key="4">
    <source>
        <dbReference type="EMBL" id="KIY93496.1"/>
    </source>
</evidence>
<evidence type="ECO:0000259" key="3">
    <source>
        <dbReference type="PROSITE" id="PS51747"/>
    </source>
</evidence>
<dbReference type="InterPro" id="IPR050202">
    <property type="entry name" value="Cyt/Deoxycyt_deaminase"/>
</dbReference>
<dbReference type="RefSeq" id="XP_013892516.1">
    <property type="nucleotide sequence ID" value="XM_014037062.1"/>
</dbReference>
<dbReference type="KEGG" id="mng:MNEG_14465"/>
<dbReference type="EC" id="3.5.4.5" evidence="4"/>
<dbReference type="Gene3D" id="3.40.140.10">
    <property type="entry name" value="Cytidine Deaminase, domain 2"/>
    <property type="match status" value="2"/>
</dbReference>
<protein>
    <submittedName>
        <fullName evidence="4">Cytidine deaminase</fullName>
        <ecNumber evidence="4">3.5.4.5</ecNumber>
    </submittedName>
</protein>
<dbReference type="STRING" id="145388.A0A0D2LV47"/>
<gene>
    <name evidence="4" type="ORF">MNEG_14465</name>
</gene>
<keyword evidence="4" id="KW-0378">Hydrolase</keyword>
<dbReference type="InterPro" id="IPR013171">
    <property type="entry name" value="Cyd/dCyd_deaminase_Zn-bd"/>
</dbReference>
<comment type="similarity">
    <text evidence="1">Belongs to the cytidine and deoxycytidylate deaminase family.</text>
</comment>
<dbReference type="PANTHER" id="PTHR11644">
    <property type="entry name" value="CYTIDINE DEAMINASE"/>
    <property type="match status" value="1"/>
</dbReference>